<dbReference type="AlphaFoldDB" id="A0AB34KF33"/>
<dbReference type="PANTHER" id="PTHR47706">
    <property type="entry name" value="NMRA-LIKE FAMILY PROTEIN"/>
    <property type="match status" value="1"/>
</dbReference>
<keyword evidence="5" id="KW-1185">Reference proteome</keyword>
<dbReference type="InterPro" id="IPR036291">
    <property type="entry name" value="NAD(P)-bd_dom_sf"/>
</dbReference>
<dbReference type="SUPFAM" id="SSF51735">
    <property type="entry name" value="NAD(P)-binding Rossmann-fold domains"/>
    <property type="match status" value="1"/>
</dbReference>
<keyword evidence="2" id="KW-0560">Oxidoreductase</keyword>
<evidence type="ECO:0000313" key="4">
    <source>
        <dbReference type="EMBL" id="KAL1582371.1"/>
    </source>
</evidence>
<protein>
    <recommendedName>
        <fullName evidence="3">NmrA-like domain-containing protein</fullName>
    </recommendedName>
</protein>
<dbReference type="Gene3D" id="3.40.50.720">
    <property type="entry name" value="NAD(P)-binding Rossmann-like Domain"/>
    <property type="match status" value="1"/>
</dbReference>
<name>A0AB34KF33_9PEZI</name>
<dbReference type="EMBL" id="JAAQHG020000052">
    <property type="protein sequence ID" value="KAL1582371.1"/>
    <property type="molecule type" value="Genomic_DNA"/>
</dbReference>
<keyword evidence="1" id="KW-0521">NADP</keyword>
<dbReference type="Pfam" id="PF05368">
    <property type="entry name" value="NmrA"/>
    <property type="match status" value="1"/>
</dbReference>
<dbReference type="GO" id="GO:0016491">
    <property type="term" value="F:oxidoreductase activity"/>
    <property type="evidence" value="ECO:0007669"/>
    <property type="project" value="UniProtKB-KW"/>
</dbReference>
<sequence length="341" mass="37014">MSNNNHLKNIAIVGAGGNSGSFMAQSLIDTGRFTVTAITRPESTSKLPAGIKVAKASTNDHDALVSALRGQDALIITLSVTAAAETHGQLVRAAADAGVPWVLPNDWGFDTTIDEVVNDIPGASKGPKGRRDVLDTGVSSYISVTTGFWYEWSLSIPSAYGFDFASKTVDFCDDGETKISISTWPQVGRAVAALMSLPIKPEGGNTERCLENFRNKIVYVNSFTVSQKDMLDSVFRVTGDKVEDWTIVKKPARERHAAAAVALQGGERMAYVRVMYTRIFYDDGNGDFETRKGTSNKLLELPEESLDEATLRAVQRAEVSQAAFARLVEERLEQEKKGVAL</sequence>
<dbReference type="InterPro" id="IPR051609">
    <property type="entry name" value="NmrA/Isoflavone_reductase-like"/>
</dbReference>
<dbReference type="RefSeq" id="XP_069225478.1">
    <property type="nucleotide sequence ID" value="XM_069377487.1"/>
</dbReference>
<organism evidence="4 5">
    <name type="scientific">Cladosporium halotolerans</name>
    <dbReference type="NCBI Taxonomy" id="1052096"/>
    <lineage>
        <taxon>Eukaryota</taxon>
        <taxon>Fungi</taxon>
        <taxon>Dikarya</taxon>
        <taxon>Ascomycota</taxon>
        <taxon>Pezizomycotina</taxon>
        <taxon>Dothideomycetes</taxon>
        <taxon>Dothideomycetidae</taxon>
        <taxon>Cladosporiales</taxon>
        <taxon>Cladosporiaceae</taxon>
        <taxon>Cladosporium</taxon>
    </lineage>
</organism>
<evidence type="ECO:0000313" key="5">
    <source>
        <dbReference type="Proteomes" id="UP000803884"/>
    </source>
</evidence>
<proteinExistence type="predicted"/>
<dbReference type="CDD" id="cd05259">
    <property type="entry name" value="PCBER_SDR_a"/>
    <property type="match status" value="1"/>
</dbReference>
<dbReference type="InterPro" id="IPR045312">
    <property type="entry name" value="PCBER-like"/>
</dbReference>
<dbReference type="Proteomes" id="UP000803884">
    <property type="component" value="Unassembled WGS sequence"/>
</dbReference>
<accession>A0AB34KF33</accession>
<gene>
    <name evidence="4" type="ORF">WHR41_08883</name>
</gene>
<dbReference type="Gene3D" id="3.90.25.10">
    <property type="entry name" value="UDP-galactose 4-epimerase, domain 1"/>
    <property type="match status" value="1"/>
</dbReference>
<evidence type="ECO:0000259" key="3">
    <source>
        <dbReference type="Pfam" id="PF05368"/>
    </source>
</evidence>
<evidence type="ECO:0000256" key="1">
    <source>
        <dbReference type="ARBA" id="ARBA00022857"/>
    </source>
</evidence>
<dbReference type="PANTHER" id="PTHR47706:SF7">
    <property type="entry name" value="CIPA-LIKE, PUTATIVE (AFU_ORTHOLOGUE AFUA_1G01630)-RELATED"/>
    <property type="match status" value="1"/>
</dbReference>
<dbReference type="InterPro" id="IPR008030">
    <property type="entry name" value="NmrA-like"/>
</dbReference>
<dbReference type="GeneID" id="96010325"/>
<feature type="domain" description="NmrA-like" evidence="3">
    <location>
        <begin position="8"/>
        <end position="114"/>
    </location>
</feature>
<reference evidence="4 5" key="1">
    <citation type="journal article" date="2020" name="Microbiol. Resour. Announc.">
        <title>Draft Genome Sequence of a Cladosporium Species Isolated from the Mesophotic Ascidian Didemnum maculosum.</title>
        <authorList>
            <person name="Gioti A."/>
            <person name="Siaperas R."/>
            <person name="Nikolaivits E."/>
            <person name="Le Goff G."/>
            <person name="Ouazzani J."/>
            <person name="Kotoulas G."/>
            <person name="Topakas E."/>
        </authorList>
    </citation>
    <scope>NUCLEOTIDE SEQUENCE [LARGE SCALE GENOMIC DNA]</scope>
    <source>
        <strain evidence="4 5">TM138-S3</strain>
    </source>
</reference>
<comment type="caution">
    <text evidence="4">The sequence shown here is derived from an EMBL/GenBank/DDBJ whole genome shotgun (WGS) entry which is preliminary data.</text>
</comment>
<evidence type="ECO:0000256" key="2">
    <source>
        <dbReference type="ARBA" id="ARBA00023002"/>
    </source>
</evidence>